<feature type="compositionally biased region" description="Basic and acidic residues" evidence="1">
    <location>
        <begin position="1"/>
        <end position="17"/>
    </location>
</feature>
<dbReference type="AlphaFoldDB" id="A0A165N2Z9"/>
<keyword evidence="3" id="KW-1185">Reference proteome</keyword>
<sequence length="59" mass="6958">MTRVEDALTYREEEHAEFSQVNVSQQKRSYPGPPPMPQQLDLFSQVQPMFIEHERYACS</sequence>
<accession>A0A165N2Z9</accession>
<protein>
    <submittedName>
        <fullName evidence="2">Uncharacterized protein</fullName>
    </submittedName>
</protein>
<organism evidence="2 3">
    <name type="scientific">Daedalea quercina L-15889</name>
    <dbReference type="NCBI Taxonomy" id="1314783"/>
    <lineage>
        <taxon>Eukaryota</taxon>
        <taxon>Fungi</taxon>
        <taxon>Dikarya</taxon>
        <taxon>Basidiomycota</taxon>
        <taxon>Agaricomycotina</taxon>
        <taxon>Agaricomycetes</taxon>
        <taxon>Polyporales</taxon>
        <taxon>Fomitopsis</taxon>
    </lineage>
</organism>
<dbReference type="EMBL" id="KV429089">
    <property type="protein sequence ID" value="KZT66446.1"/>
    <property type="molecule type" value="Genomic_DNA"/>
</dbReference>
<proteinExistence type="predicted"/>
<name>A0A165N2Z9_9APHY</name>
<dbReference type="Proteomes" id="UP000076727">
    <property type="component" value="Unassembled WGS sequence"/>
</dbReference>
<feature type="region of interest" description="Disordered" evidence="1">
    <location>
        <begin position="1"/>
        <end position="37"/>
    </location>
</feature>
<gene>
    <name evidence="2" type="ORF">DAEQUDRAFT_730284</name>
</gene>
<reference evidence="2 3" key="1">
    <citation type="journal article" date="2016" name="Mol. Biol. Evol.">
        <title>Comparative Genomics of Early-Diverging Mushroom-Forming Fungi Provides Insights into the Origins of Lignocellulose Decay Capabilities.</title>
        <authorList>
            <person name="Nagy L.G."/>
            <person name="Riley R."/>
            <person name="Tritt A."/>
            <person name="Adam C."/>
            <person name="Daum C."/>
            <person name="Floudas D."/>
            <person name="Sun H."/>
            <person name="Yadav J.S."/>
            <person name="Pangilinan J."/>
            <person name="Larsson K.H."/>
            <person name="Matsuura K."/>
            <person name="Barry K."/>
            <person name="Labutti K."/>
            <person name="Kuo R."/>
            <person name="Ohm R.A."/>
            <person name="Bhattacharya S.S."/>
            <person name="Shirouzu T."/>
            <person name="Yoshinaga Y."/>
            <person name="Martin F.M."/>
            <person name="Grigoriev I.V."/>
            <person name="Hibbett D.S."/>
        </authorList>
    </citation>
    <scope>NUCLEOTIDE SEQUENCE [LARGE SCALE GENOMIC DNA]</scope>
    <source>
        <strain evidence="2 3">L-15889</strain>
    </source>
</reference>
<feature type="compositionally biased region" description="Polar residues" evidence="1">
    <location>
        <begin position="19"/>
        <end position="28"/>
    </location>
</feature>
<evidence type="ECO:0000256" key="1">
    <source>
        <dbReference type="SAM" id="MobiDB-lite"/>
    </source>
</evidence>
<evidence type="ECO:0000313" key="3">
    <source>
        <dbReference type="Proteomes" id="UP000076727"/>
    </source>
</evidence>
<evidence type="ECO:0000313" key="2">
    <source>
        <dbReference type="EMBL" id="KZT66446.1"/>
    </source>
</evidence>